<keyword evidence="2" id="KW-1185">Reference proteome</keyword>
<dbReference type="Gene3D" id="1.25.40.10">
    <property type="entry name" value="Tetratricopeptide repeat domain"/>
    <property type="match status" value="1"/>
</dbReference>
<reference evidence="1 2" key="1">
    <citation type="submission" date="2024-04" db="EMBL/GenBank/DDBJ databases">
        <title>Tritrichomonas musculus Genome.</title>
        <authorList>
            <person name="Alves-Ferreira E."/>
            <person name="Grigg M."/>
            <person name="Lorenzi H."/>
            <person name="Galac M."/>
        </authorList>
    </citation>
    <scope>NUCLEOTIDE SEQUENCE [LARGE SCALE GENOMIC DNA]</scope>
    <source>
        <strain evidence="1 2">EAF2021</strain>
    </source>
</reference>
<protein>
    <submittedName>
        <fullName evidence="1">Uncharacterized protein</fullName>
    </submittedName>
</protein>
<evidence type="ECO:0000313" key="1">
    <source>
        <dbReference type="EMBL" id="KAK8895338.1"/>
    </source>
</evidence>
<proteinExistence type="predicted"/>
<name>A0ABR2KWV8_9EUKA</name>
<dbReference type="Proteomes" id="UP001470230">
    <property type="component" value="Unassembled WGS sequence"/>
</dbReference>
<dbReference type="InterPro" id="IPR011990">
    <property type="entry name" value="TPR-like_helical_dom_sf"/>
</dbReference>
<sequence>MEASLFDDNYAKSNLVVIYKNGFYDEIPSNLGLAIEYFEEAIRQKNDKLSMFNLSSIYMYDVRIKIDINKSIDLLIKSSNLNFEPSCTLLCLAIIKKCGFDFINF</sequence>
<evidence type="ECO:0000313" key="2">
    <source>
        <dbReference type="Proteomes" id="UP001470230"/>
    </source>
</evidence>
<accession>A0ABR2KWV8</accession>
<dbReference type="EMBL" id="JAPFFF010000003">
    <property type="protein sequence ID" value="KAK8895338.1"/>
    <property type="molecule type" value="Genomic_DNA"/>
</dbReference>
<comment type="caution">
    <text evidence="1">The sequence shown here is derived from an EMBL/GenBank/DDBJ whole genome shotgun (WGS) entry which is preliminary data.</text>
</comment>
<gene>
    <name evidence="1" type="ORF">M9Y10_023798</name>
</gene>
<dbReference type="SUPFAM" id="SSF81901">
    <property type="entry name" value="HCP-like"/>
    <property type="match status" value="1"/>
</dbReference>
<organism evidence="1 2">
    <name type="scientific">Tritrichomonas musculus</name>
    <dbReference type="NCBI Taxonomy" id="1915356"/>
    <lineage>
        <taxon>Eukaryota</taxon>
        <taxon>Metamonada</taxon>
        <taxon>Parabasalia</taxon>
        <taxon>Tritrichomonadida</taxon>
        <taxon>Tritrichomonadidae</taxon>
        <taxon>Tritrichomonas</taxon>
    </lineage>
</organism>